<evidence type="ECO:0000259" key="4">
    <source>
        <dbReference type="SMART" id="SM00360"/>
    </source>
</evidence>
<proteinExistence type="evidence at transcript level"/>
<evidence type="ECO:0000256" key="1">
    <source>
        <dbReference type="ARBA" id="ARBA00022737"/>
    </source>
</evidence>
<dbReference type="SMART" id="SM00360">
    <property type="entry name" value="RRM"/>
    <property type="match status" value="2"/>
</dbReference>
<dbReference type="PANTHER" id="PTHR13976">
    <property type="entry name" value="HETEROGENEOUS NUCLEAR RIBONUCLEOPROTEIN-RELATED"/>
    <property type="match status" value="1"/>
</dbReference>
<organism evidence="5">
    <name type="scientific">Musca domestica</name>
    <name type="common">House fly</name>
    <dbReference type="NCBI Taxonomy" id="7370"/>
    <lineage>
        <taxon>Eukaryota</taxon>
        <taxon>Metazoa</taxon>
        <taxon>Ecdysozoa</taxon>
        <taxon>Arthropoda</taxon>
        <taxon>Hexapoda</taxon>
        <taxon>Insecta</taxon>
        <taxon>Pterygota</taxon>
        <taxon>Neoptera</taxon>
        <taxon>Endopterygota</taxon>
        <taxon>Diptera</taxon>
        <taxon>Brachycera</taxon>
        <taxon>Muscomorpha</taxon>
        <taxon>Muscoidea</taxon>
        <taxon>Muscidae</taxon>
        <taxon>Musca</taxon>
    </lineage>
</organism>
<dbReference type="EMBL" id="KA648573">
    <property type="protein sequence ID" value="AFP63202.1"/>
    <property type="molecule type" value="mRNA"/>
</dbReference>
<feature type="domain" description="RRM" evidence="4">
    <location>
        <begin position="194"/>
        <end position="267"/>
    </location>
</feature>
<dbReference type="InterPro" id="IPR000504">
    <property type="entry name" value="RRM_dom"/>
</dbReference>
<dbReference type="InterPro" id="IPR050666">
    <property type="entry name" value="ESRP"/>
</dbReference>
<evidence type="ECO:0000313" key="5">
    <source>
        <dbReference type="EMBL" id="AFP63202.1"/>
    </source>
</evidence>
<accession>T1PKU6</accession>
<evidence type="ECO:0000256" key="3">
    <source>
        <dbReference type="SAM" id="MobiDB-lite"/>
    </source>
</evidence>
<evidence type="ECO:0000256" key="2">
    <source>
        <dbReference type="ARBA" id="ARBA00022884"/>
    </source>
</evidence>
<keyword evidence="2" id="KW-0694">RNA-binding</keyword>
<dbReference type="InterPro" id="IPR012677">
    <property type="entry name" value="Nucleotide-bd_a/b_plait_sf"/>
</dbReference>
<feature type="domain" description="RRM" evidence="4">
    <location>
        <begin position="373"/>
        <end position="446"/>
    </location>
</feature>
<protein>
    <submittedName>
        <fullName evidence="5">RNA recognition motif protein</fullName>
    </submittedName>
</protein>
<name>T1PKU6_MUSDO</name>
<feature type="region of interest" description="Disordered" evidence="3">
    <location>
        <begin position="1"/>
        <end position="66"/>
    </location>
</feature>
<feature type="region of interest" description="Disordered" evidence="3">
    <location>
        <begin position="100"/>
        <end position="159"/>
    </location>
</feature>
<dbReference type="InterPro" id="IPR035979">
    <property type="entry name" value="RBD_domain_sf"/>
</dbReference>
<dbReference type="VEuPathDB" id="VectorBase:MDOMA2_000317"/>
<sequence>MERAKEKIRLANEQLMKEEQAAAEEENRRRQKEEAIAKSKEVISLDLTQSDGEEDDQPNAGDLNSKNFINKTNKLIDDVVRSKNEEERIESNYGMYKAYDRMQSPSDDDSQHYNNDNCTPNPFGYDNSVSSKPTSRIKDPRLRKGSNHHTTSPIGQMDAGMSNVCGPTNFNNFNPNFNDQQTPTPSANSIEQNFVILKNCPYATRINDVAQLLLTANLALKHIEPLCNDRQLPTGEFIVEFRRSHDAEIAVNRFHNIQFMNRSLRVFPIAPQEIANRLNKPFLGYIPGGNGIKVSDLKSLAVAMNVSPGMISRLEWSGTNNNSNFNFRNNSNNNNRFETNDINYSNNNNNRVDMNEAIGSDGLPERFCRPGCVLELENVPYKAQLSDILNFFHGFELKSEDIIRRFNDVGQPTGDARVAFDSPEAARKALDARKRKQIFNRTIYMKILN</sequence>
<dbReference type="VEuPathDB" id="VectorBase:MDOA013562"/>
<reference evidence="5" key="1">
    <citation type="submission" date="2012-08" db="EMBL/GenBank/DDBJ databases">
        <title>Transcriptome of adult Musca domestica launches a platform for comparative house fly gene expression and characterization of differential gene expression among resistant and susceptible house flies.</title>
        <authorList>
            <person name="Liu N."/>
            <person name="Zhang L."/>
            <person name="Li M."/>
            <person name="Reid W."/>
        </authorList>
    </citation>
    <scope>NUCLEOTIDE SEQUENCE</scope>
    <source>
        <strain evidence="5">ALHF</strain>
        <tissue evidence="5">Whole body</tissue>
    </source>
</reference>
<dbReference type="AlphaFoldDB" id="T1PKU6"/>
<keyword evidence="1" id="KW-0677">Repeat</keyword>
<dbReference type="GO" id="GO:0003723">
    <property type="term" value="F:RNA binding"/>
    <property type="evidence" value="ECO:0007669"/>
    <property type="project" value="UniProtKB-KW"/>
</dbReference>
<dbReference type="Gene3D" id="3.30.70.330">
    <property type="match status" value="2"/>
</dbReference>
<dbReference type="Pfam" id="PF00076">
    <property type="entry name" value="RRM_1"/>
    <property type="match status" value="1"/>
</dbReference>
<dbReference type="SUPFAM" id="SSF54928">
    <property type="entry name" value="RNA-binding domain, RBD"/>
    <property type="match status" value="1"/>
</dbReference>
<feature type="compositionally biased region" description="Basic and acidic residues" evidence="3">
    <location>
        <begin position="1"/>
        <end position="43"/>
    </location>
</feature>